<comment type="caution">
    <text evidence="1">The sequence shown here is derived from an EMBL/GenBank/DDBJ whole genome shotgun (WGS) entry which is preliminary data.</text>
</comment>
<keyword evidence="2" id="KW-1185">Reference proteome</keyword>
<evidence type="ECO:0000313" key="2">
    <source>
        <dbReference type="Proteomes" id="UP001164250"/>
    </source>
</evidence>
<accession>A0ACC1BF72</accession>
<reference evidence="2" key="1">
    <citation type="journal article" date="2023" name="G3 (Bethesda)">
        <title>Genome assembly and association tests identify interacting loci associated with vigor, precocity, and sex in interspecific pistachio rootstocks.</title>
        <authorList>
            <person name="Palmer W."/>
            <person name="Jacygrad E."/>
            <person name="Sagayaradj S."/>
            <person name="Cavanaugh K."/>
            <person name="Han R."/>
            <person name="Bertier L."/>
            <person name="Beede B."/>
            <person name="Kafkas S."/>
            <person name="Golino D."/>
            <person name="Preece J."/>
            <person name="Michelmore R."/>
        </authorList>
    </citation>
    <scope>NUCLEOTIDE SEQUENCE [LARGE SCALE GENOMIC DNA]</scope>
</reference>
<organism evidence="1 2">
    <name type="scientific">Pistacia atlantica</name>
    <dbReference type="NCBI Taxonomy" id="434234"/>
    <lineage>
        <taxon>Eukaryota</taxon>
        <taxon>Viridiplantae</taxon>
        <taxon>Streptophyta</taxon>
        <taxon>Embryophyta</taxon>
        <taxon>Tracheophyta</taxon>
        <taxon>Spermatophyta</taxon>
        <taxon>Magnoliopsida</taxon>
        <taxon>eudicotyledons</taxon>
        <taxon>Gunneridae</taxon>
        <taxon>Pentapetalae</taxon>
        <taxon>rosids</taxon>
        <taxon>malvids</taxon>
        <taxon>Sapindales</taxon>
        <taxon>Anacardiaceae</taxon>
        <taxon>Pistacia</taxon>
    </lineage>
</organism>
<evidence type="ECO:0000313" key="1">
    <source>
        <dbReference type="EMBL" id="KAJ0097585.1"/>
    </source>
</evidence>
<proteinExistence type="predicted"/>
<gene>
    <name evidence="1" type="ORF">Patl1_28893</name>
</gene>
<sequence>MDLDDFDELDDKPTQVPRVKKFLPKSSLNKTVPKPESPPPKPESPPPKPAPQPPDVSILKKRKSEENLTSSTLTAHLSPKIESSALNGAVKMETKPLPDVRMEPKTEEPVDSDSNELEEEEDMIVREIDVFFNASIDADTQLLVMQYPLRACWRPYELDERCEEVRVKPSTAEIEMDLSMDVDSNNWDSDRAMRVNITKQTLSSSWKPSVVGGYAVGVLVGDKLHVNPINAVVQLRPSIDQFKSGGLKRKKNVPSNAEVAVKLEALNENKSVGPVKETGNLSSVIYAAVSVVQNKQMEGSVEQKRTNEEEGWVPLKYHGSKSDFPARFLQRMLAQENSPLHFTVNPYVVYARFGYYFCKLFQIISFWIVI</sequence>
<name>A0ACC1BF72_9ROSI</name>
<dbReference type="EMBL" id="CM047901">
    <property type="protein sequence ID" value="KAJ0097585.1"/>
    <property type="molecule type" value="Genomic_DNA"/>
</dbReference>
<dbReference type="Proteomes" id="UP001164250">
    <property type="component" value="Chromosome 5"/>
</dbReference>
<protein>
    <submittedName>
        <fullName evidence="1">Uncharacterized protein</fullName>
    </submittedName>
</protein>